<dbReference type="Gene3D" id="3.40.50.620">
    <property type="entry name" value="HUPs"/>
    <property type="match status" value="1"/>
</dbReference>
<dbReference type="PANTHER" id="PTHR46268:SF6">
    <property type="entry name" value="UNIVERSAL STRESS PROTEIN UP12"/>
    <property type="match status" value="1"/>
</dbReference>
<dbReference type="CDD" id="cd00293">
    <property type="entry name" value="USP-like"/>
    <property type="match status" value="1"/>
</dbReference>
<reference evidence="3 4" key="1">
    <citation type="submission" date="2019-03" db="EMBL/GenBank/DDBJ databases">
        <title>Genomic Encyclopedia of Type Strains, Phase IV (KMG-IV): sequencing the most valuable type-strain genomes for metagenomic binning, comparative biology and taxonomic classification.</title>
        <authorList>
            <person name="Goeker M."/>
        </authorList>
    </citation>
    <scope>NUCLEOTIDE SEQUENCE [LARGE SCALE GENOMIC DNA]</scope>
    <source>
        <strain evidence="3 4">DSM 104836</strain>
    </source>
</reference>
<evidence type="ECO:0000313" key="3">
    <source>
        <dbReference type="EMBL" id="TCS64569.1"/>
    </source>
</evidence>
<dbReference type="RefSeq" id="WP_132244389.1">
    <property type="nucleotide sequence ID" value="NZ_CBDUOC010000044.1"/>
</dbReference>
<comment type="caution">
    <text evidence="3">The sequence shown here is derived from an EMBL/GenBank/DDBJ whole genome shotgun (WGS) entry which is preliminary data.</text>
</comment>
<name>A0A4R3JEP9_9RHOB</name>
<dbReference type="Pfam" id="PF00582">
    <property type="entry name" value="Usp"/>
    <property type="match status" value="1"/>
</dbReference>
<feature type="domain" description="UspA" evidence="2">
    <location>
        <begin position="1"/>
        <end position="132"/>
    </location>
</feature>
<accession>A0A4R3JEP9</accession>
<gene>
    <name evidence="3" type="ORF">EDD52_105130</name>
</gene>
<dbReference type="SUPFAM" id="SSF52402">
    <property type="entry name" value="Adenine nucleotide alpha hydrolases-like"/>
    <property type="match status" value="1"/>
</dbReference>
<evidence type="ECO:0000259" key="2">
    <source>
        <dbReference type="Pfam" id="PF00582"/>
    </source>
</evidence>
<sequence>MYDKILVPMALNHGISPMTLKTARVLCNPGGSITALHVYEVPQGSVAAYLGENKVQEGMQRAHAVLKEKTADMEDVTAEIARGHPYRTIIDYAVKNDVGCIVIGSHMPGLSDYLLGSTAARVVRHAPCAVHVHRDA</sequence>
<dbReference type="Proteomes" id="UP000295696">
    <property type="component" value="Unassembled WGS sequence"/>
</dbReference>
<proteinExistence type="inferred from homology"/>
<evidence type="ECO:0000256" key="1">
    <source>
        <dbReference type="ARBA" id="ARBA00008791"/>
    </source>
</evidence>
<keyword evidence="4" id="KW-1185">Reference proteome</keyword>
<dbReference type="AlphaFoldDB" id="A0A4R3JEP9"/>
<dbReference type="InterPro" id="IPR014729">
    <property type="entry name" value="Rossmann-like_a/b/a_fold"/>
</dbReference>
<dbReference type="InterPro" id="IPR006016">
    <property type="entry name" value="UspA"/>
</dbReference>
<dbReference type="PRINTS" id="PR01438">
    <property type="entry name" value="UNVRSLSTRESS"/>
</dbReference>
<dbReference type="EMBL" id="SLZU01000005">
    <property type="protein sequence ID" value="TCS64569.1"/>
    <property type="molecule type" value="Genomic_DNA"/>
</dbReference>
<dbReference type="OrthoDB" id="9792500at2"/>
<dbReference type="PANTHER" id="PTHR46268">
    <property type="entry name" value="STRESS RESPONSE PROTEIN NHAX"/>
    <property type="match status" value="1"/>
</dbReference>
<evidence type="ECO:0000313" key="4">
    <source>
        <dbReference type="Proteomes" id="UP000295696"/>
    </source>
</evidence>
<dbReference type="InterPro" id="IPR006015">
    <property type="entry name" value="Universal_stress_UspA"/>
</dbReference>
<protein>
    <submittedName>
        <fullName evidence="3">Nucleotide-binding universal stress UspA family protein</fullName>
    </submittedName>
</protein>
<comment type="similarity">
    <text evidence="1">Belongs to the universal stress protein A family.</text>
</comment>
<organism evidence="3 4">
    <name type="scientific">Primorskyibacter sedentarius</name>
    <dbReference type="NCBI Taxonomy" id="745311"/>
    <lineage>
        <taxon>Bacteria</taxon>
        <taxon>Pseudomonadati</taxon>
        <taxon>Pseudomonadota</taxon>
        <taxon>Alphaproteobacteria</taxon>
        <taxon>Rhodobacterales</taxon>
        <taxon>Roseobacteraceae</taxon>
        <taxon>Primorskyibacter</taxon>
    </lineage>
</organism>